<sequence length="38" mass="4390">MLPAIAFIERAGFFSILLFIFLNKARHWTILAIPRKSS</sequence>
<organism evidence="1">
    <name type="scientific">Lepeophtheirus salmonis</name>
    <name type="common">Salmon louse</name>
    <name type="synonym">Caligus salmonis</name>
    <dbReference type="NCBI Taxonomy" id="72036"/>
    <lineage>
        <taxon>Eukaryota</taxon>
        <taxon>Metazoa</taxon>
        <taxon>Ecdysozoa</taxon>
        <taxon>Arthropoda</taxon>
        <taxon>Crustacea</taxon>
        <taxon>Multicrustacea</taxon>
        <taxon>Hexanauplia</taxon>
        <taxon>Copepoda</taxon>
        <taxon>Siphonostomatoida</taxon>
        <taxon>Caligidae</taxon>
        <taxon>Lepeophtheirus</taxon>
    </lineage>
</organism>
<protein>
    <submittedName>
        <fullName evidence="1">Uncharacterized protein</fullName>
    </submittedName>
</protein>
<evidence type="ECO:0000313" key="1">
    <source>
        <dbReference type="EMBL" id="CDW32778.1"/>
    </source>
</evidence>
<name>A0A0K2U3I6_LEPSM</name>
<dbReference type="EMBL" id="HACA01015417">
    <property type="protein sequence ID" value="CDW32778.1"/>
    <property type="molecule type" value="Transcribed_RNA"/>
</dbReference>
<dbReference type="AlphaFoldDB" id="A0A0K2U3I6"/>
<accession>A0A0K2U3I6</accession>
<feature type="non-terminal residue" evidence="1">
    <location>
        <position position="38"/>
    </location>
</feature>
<reference evidence="1" key="1">
    <citation type="submission" date="2014-05" db="EMBL/GenBank/DDBJ databases">
        <authorList>
            <person name="Chronopoulou M."/>
        </authorList>
    </citation>
    <scope>NUCLEOTIDE SEQUENCE</scope>
    <source>
        <tissue evidence="1">Whole organism</tissue>
    </source>
</reference>
<proteinExistence type="predicted"/>